<dbReference type="InterPro" id="IPR000873">
    <property type="entry name" value="AMP-dep_synth/lig_dom"/>
</dbReference>
<dbReference type="InterPro" id="IPR020845">
    <property type="entry name" value="AMP-binding_CS"/>
</dbReference>
<dbReference type="PROSITE" id="PS00455">
    <property type="entry name" value="AMP_BINDING"/>
    <property type="match status" value="1"/>
</dbReference>
<organism evidence="5 6">
    <name type="scientific">Oceanococcus atlanticus</name>
    <dbReference type="NCBI Taxonomy" id="1317117"/>
    <lineage>
        <taxon>Bacteria</taxon>
        <taxon>Pseudomonadati</taxon>
        <taxon>Pseudomonadota</taxon>
        <taxon>Gammaproteobacteria</taxon>
        <taxon>Chromatiales</taxon>
        <taxon>Oceanococcaceae</taxon>
        <taxon>Oceanococcus</taxon>
    </lineage>
</organism>
<dbReference type="Pfam" id="PF13193">
    <property type="entry name" value="AMP-binding_C"/>
    <property type="match status" value="1"/>
</dbReference>
<dbReference type="Gene3D" id="3.40.50.12780">
    <property type="entry name" value="N-terminal domain of ligase-like"/>
    <property type="match status" value="1"/>
</dbReference>
<sequence>MLGQMMNVPLTISTLIRHAARNHPHAEIVSVTGDNPRHRTTMGDALQRSAQLANALVGLGIKPGDRVATLAWNDYRHFEAYFGVSGMGAVLHTINPRLFPEQIAYIINHAEDRVLMIDPMFMPLIAAIRGELKTLEKIVVLAPADSSLDDGLVSYDALLQGQPSTFDWPQLDENAASSICYTSGTTGNPKGVVYSHRSTVLHAMAAVAADALALSVRDAVLPVVPMFHVNAWGIPYAAAMCGCKLVFPGPKMGDGETLQDLIESENVTLAAGVPTVWLGLLQYLEKSGKSLPSLERTVVGGSACPISIMQAFKDKYDVDTLHAWGMTEMSPVGTVNVPKRDADNLSRDDYWKLKAKQGRAVYGVEMKIVNDDGVEQPWDGKSVGNLKVRGPWICSEYYKLPGNDAHDADGWFSTGDVASIDADGFMQITDRTKDVIKSGGEWISSIELENAALGHPAVAEAAVIGIAHPKWDERPLLIIVAKDQAPSKDDVLEYLSDKVAKWWLPDDIAFVDEIPKTATGKIQKLTLREQFADFSFG</sequence>
<dbReference type="Proteomes" id="UP000192342">
    <property type="component" value="Unassembled WGS sequence"/>
</dbReference>
<dbReference type="InterPro" id="IPR042099">
    <property type="entry name" value="ANL_N_sf"/>
</dbReference>
<dbReference type="GO" id="GO:0016877">
    <property type="term" value="F:ligase activity, forming carbon-sulfur bonds"/>
    <property type="evidence" value="ECO:0007669"/>
    <property type="project" value="UniProtKB-ARBA"/>
</dbReference>
<gene>
    <name evidence="5" type="ORF">ATO7_15887</name>
</gene>
<evidence type="ECO:0000313" key="5">
    <source>
        <dbReference type="EMBL" id="ORE85279.1"/>
    </source>
</evidence>
<comment type="similarity">
    <text evidence="1">Belongs to the ATP-dependent AMP-binding enzyme family.</text>
</comment>
<evidence type="ECO:0000259" key="3">
    <source>
        <dbReference type="Pfam" id="PF00501"/>
    </source>
</evidence>
<reference evidence="5 6" key="1">
    <citation type="submission" date="2013-04" db="EMBL/GenBank/DDBJ databases">
        <title>Oceanococcus atlanticus 22II-S10r2 Genome Sequencing.</title>
        <authorList>
            <person name="Lai Q."/>
            <person name="Li G."/>
            <person name="Shao Z."/>
        </authorList>
    </citation>
    <scope>NUCLEOTIDE SEQUENCE [LARGE SCALE GENOMIC DNA]</scope>
    <source>
        <strain evidence="5 6">22II-S10r2</strain>
    </source>
</reference>
<dbReference type="CDD" id="cd12119">
    <property type="entry name" value="ttLC_FACS_AlkK_like"/>
    <property type="match status" value="1"/>
</dbReference>
<evidence type="ECO:0000256" key="2">
    <source>
        <dbReference type="ARBA" id="ARBA00022598"/>
    </source>
</evidence>
<dbReference type="Gene3D" id="3.30.300.30">
    <property type="match status" value="1"/>
</dbReference>
<keyword evidence="6" id="KW-1185">Reference proteome</keyword>
<dbReference type="OrthoDB" id="9803968at2"/>
<evidence type="ECO:0000256" key="1">
    <source>
        <dbReference type="ARBA" id="ARBA00006432"/>
    </source>
</evidence>
<dbReference type="InterPro" id="IPR025110">
    <property type="entry name" value="AMP-bd_C"/>
</dbReference>
<keyword evidence="2 5" id="KW-0436">Ligase</keyword>
<comment type="caution">
    <text evidence="5">The sequence shown here is derived from an EMBL/GenBank/DDBJ whole genome shotgun (WGS) entry which is preliminary data.</text>
</comment>
<dbReference type="PANTHER" id="PTHR43767:SF11">
    <property type="entry name" value="MEDIUM-CHAIN-FATTY-ACID--COA LIGASE"/>
    <property type="match status" value="1"/>
</dbReference>
<dbReference type="RefSeq" id="WP_083563422.1">
    <property type="nucleotide sequence ID" value="NZ_AQQV01000005.1"/>
</dbReference>
<dbReference type="AlphaFoldDB" id="A0A1Y1SAI2"/>
<proteinExistence type="inferred from homology"/>
<dbReference type="SUPFAM" id="SSF56801">
    <property type="entry name" value="Acetyl-CoA synthetase-like"/>
    <property type="match status" value="1"/>
</dbReference>
<name>A0A1Y1SAI2_9GAMM</name>
<dbReference type="NCBIfam" id="NF004837">
    <property type="entry name" value="PRK06187.1"/>
    <property type="match status" value="1"/>
</dbReference>
<accession>A0A1Y1SAI2</accession>
<dbReference type="STRING" id="1317117.ATO7_15887"/>
<protein>
    <submittedName>
        <fullName evidence="5">AMP-dependent synthetase and ligase</fullName>
    </submittedName>
</protein>
<dbReference type="PANTHER" id="PTHR43767">
    <property type="entry name" value="LONG-CHAIN-FATTY-ACID--COA LIGASE"/>
    <property type="match status" value="1"/>
</dbReference>
<feature type="domain" description="AMP-dependent synthetase/ligase" evidence="3">
    <location>
        <begin position="17"/>
        <end position="398"/>
    </location>
</feature>
<evidence type="ECO:0000313" key="6">
    <source>
        <dbReference type="Proteomes" id="UP000192342"/>
    </source>
</evidence>
<dbReference type="InterPro" id="IPR050237">
    <property type="entry name" value="ATP-dep_AMP-bd_enzyme"/>
</dbReference>
<evidence type="ECO:0000259" key="4">
    <source>
        <dbReference type="Pfam" id="PF13193"/>
    </source>
</evidence>
<dbReference type="FunFam" id="3.30.300.30:FF:000008">
    <property type="entry name" value="2,3-dihydroxybenzoate-AMP ligase"/>
    <property type="match status" value="1"/>
</dbReference>
<feature type="domain" description="AMP-binding enzyme C-terminal" evidence="4">
    <location>
        <begin position="447"/>
        <end position="521"/>
    </location>
</feature>
<dbReference type="Pfam" id="PF00501">
    <property type="entry name" value="AMP-binding"/>
    <property type="match status" value="1"/>
</dbReference>
<dbReference type="EMBL" id="AQQV01000005">
    <property type="protein sequence ID" value="ORE85279.1"/>
    <property type="molecule type" value="Genomic_DNA"/>
</dbReference>
<dbReference type="InterPro" id="IPR045851">
    <property type="entry name" value="AMP-bd_C_sf"/>
</dbReference>